<sequence>MKKQHHAKRITPEIDDLFISIIQNVMKELTEANIESQLDVVKCVKKHWKKTGISSPEQESQKVVLYAALMDESLKAYRNIQTLREAQFISLEKGGAWFTGKKTKEVHVLTYTESESMKSVWRREPCPSGAERMYWSNLYNGSRRMILHCK</sequence>
<dbReference type="RefSeq" id="WP_091616034.1">
    <property type="nucleotide sequence ID" value="NZ_FNNC01000006.1"/>
</dbReference>
<reference evidence="1 2" key="1">
    <citation type="submission" date="2016-10" db="EMBL/GenBank/DDBJ databases">
        <authorList>
            <person name="de Groot N.N."/>
        </authorList>
    </citation>
    <scope>NUCLEOTIDE SEQUENCE [LARGE SCALE GENOMIC DNA]</scope>
    <source>
        <strain evidence="1 2">DSM 23126</strain>
    </source>
</reference>
<dbReference type="EMBL" id="FNNC01000006">
    <property type="protein sequence ID" value="SDW87993.1"/>
    <property type="molecule type" value="Genomic_DNA"/>
</dbReference>
<gene>
    <name evidence="1" type="ORF">SAMN05421781_2654</name>
</gene>
<evidence type="ECO:0000313" key="2">
    <source>
        <dbReference type="Proteomes" id="UP000199488"/>
    </source>
</evidence>
<proteinExistence type="predicted"/>
<name>A0A1H2X512_9BACI</name>
<accession>A0A1H2X512</accession>
<organism evidence="1 2">
    <name type="scientific">Marinococcus luteus</name>
    <dbReference type="NCBI Taxonomy" id="1122204"/>
    <lineage>
        <taxon>Bacteria</taxon>
        <taxon>Bacillati</taxon>
        <taxon>Bacillota</taxon>
        <taxon>Bacilli</taxon>
        <taxon>Bacillales</taxon>
        <taxon>Bacillaceae</taxon>
        <taxon>Marinococcus</taxon>
    </lineage>
</organism>
<keyword evidence="2" id="KW-1185">Reference proteome</keyword>
<dbReference type="STRING" id="1122204.SAMN05421781_2654"/>
<dbReference type="OrthoDB" id="2965065at2"/>
<dbReference type="AlphaFoldDB" id="A0A1H2X512"/>
<dbReference type="Proteomes" id="UP000199488">
    <property type="component" value="Unassembled WGS sequence"/>
</dbReference>
<evidence type="ECO:0000313" key="1">
    <source>
        <dbReference type="EMBL" id="SDW87993.1"/>
    </source>
</evidence>
<protein>
    <submittedName>
        <fullName evidence="1">Uncharacterized protein</fullName>
    </submittedName>
</protein>